<evidence type="ECO:0000256" key="2">
    <source>
        <dbReference type="SAM" id="MobiDB-lite"/>
    </source>
</evidence>
<dbReference type="Gene3D" id="3.20.20.80">
    <property type="entry name" value="Glycosidases"/>
    <property type="match status" value="1"/>
</dbReference>
<dbReference type="Proteomes" id="UP000682811">
    <property type="component" value="Unassembled WGS sequence"/>
</dbReference>
<reference evidence="4 5" key="1">
    <citation type="submission" date="2021-03" db="EMBL/GenBank/DDBJ databases">
        <title>Antimicrobial resistance genes in bacteria isolated from Japanese honey, and their potential for conferring macrolide and lincosamide resistance in the American foulbrood pathogen Paenibacillus larvae.</title>
        <authorList>
            <person name="Okamoto M."/>
            <person name="Kumagai M."/>
            <person name="Kanamori H."/>
            <person name="Takamatsu D."/>
        </authorList>
    </citation>
    <scope>NUCLEOTIDE SEQUENCE [LARGE SCALE GENOMIC DNA]</scope>
    <source>
        <strain evidence="4 5">J34TS1</strain>
    </source>
</reference>
<dbReference type="PROSITE" id="PS51272">
    <property type="entry name" value="SLH"/>
    <property type="match status" value="3"/>
</dbReference>
<feature type="compositionally biased region" description="Gly residues" evidence="2">
    <location>
        <begin position="1194"/>
        <end position="1206"/>
    </location>
</feature>
<dbReference type="PANTHER" id="PTHR43405">
    <property type="entry name" value="GLYCOSYL HYDROLASE DIGH"/>
    <property type="match status" value="1"/>
</dbReference>
<evidence type="ECO:0000256" key="1">
    <source>
        <dbReference type="ARBA" id="ARBA00022729"/>
    </source>
</evidence>
<dbReference type="Pfam" id="PF02368">
    <property type="entry name" value="Big_2"/>
    <property type="match status" value="2"/>
</dbReference>
<feature type="compositionally biased region" description="Basic and acidic residues" evidence="2">
    <location>
        <begin position="64"/>
        <end position="90"/>
    </location>
</feature>
<dbReference type="InterPro" id="IPR008964">
    <property type="entry name" value="Invasin/intimin_cell_adhesion"/>
</dbReference>
<evidence type="ECO:0000259" key="3">
    <source>
        <dbReference type="PROSITE" id="PS51272"/>
    </source>
</evidence>
<feature type="domain" description="SLH" evidence="3">
    <location>
        <begin position="1409"/>
        <end position="1472"/>
    </location>
</feature>
<dbReference type="EMBL" id="BORT01000012">
    <property type="protein sequence ID" value="GIO48175.1"/>
    <property type="molecule type" value="Genomic_DNA"/>
</dbReference>
<dbReference type="InterPro" id="IPR001119">
    <property type="entry name" value="SLH_dom"/>
</dbReference>
<evidence type="ECO:0000313" key="4">
    <source>
        <dbReference type="EMBL" id="GIO48175.1"/>
    </source>
</evidence>
<dbReference type="Gene3D" id="2.60.40.1080">
    <property type="match status" value="5"/>
</dbReference>
<accession>A0A920CRE3</accession>
<dbReference type="InterPro" id="IPR036116">
    <property type="entry name" value="FN3_sf"/>
</dbReference>
<dbReference type="Gene3D" id="2.60.40.10">
    <property type="entry name" value="Immunoglobulins"/>
    <property type="match status" value="1"/>
</dbReference>
<dbReference type="SMART" id="SM00635">
    <property type="entry name" value="BID_2"/>
    <property type="match status" value="3"/>
</dbReference>
<dbReference type="SUPFAM" id="SSF51445">
    <property type="entry name" value="(Trans)glycosidases"/>
    <property type="match status" value="1"/>
</dbReference>
<dbReference type="Pfam" id="PF00395">
    <property type="entry name" value="SLH"/>
    <property type="match status" value="3"/>
</dbReference>
<dbReference type="InterPro" id="IPR017853">
    <property type="entry name" value="GH"/>
</dbReference>
<dbReference type="SUPFAM" id="SSF49373">
    <property type="entry name" value="Invasin/intimin cell-adhesion fragments"/>
    <property type="match status" value="2"/>
</dbReference>
<feature type="region of interest" description="Disordered" evidence="2">
    <location>
        <begin position="1190"/>
        <end position="1223"/>
    </location>
</feature>
<comment type="caution">
    <text evidence="4">The sequence shown here is derived from an EMBL/GenBank/DDBJ whole genome shotgun (WGS) entry which is preliminary data.</text>
</comment>
<sequence length="1593" mass="171447">MVGTPASVMEAAAKEEINEGQTNWPGAGQSGEGEIKAPDSGTPNSPAESEESGGELQGAEPSDGPERTQDEPGKGSEEKADAEKNADLARLRISPEPVTVVLGTSINLSVQGYAKDDSEVNVPQDQVIWKLETDGGTDGATLSGAVLTAGDKLGSGVITAEYSGLTAEVPLNVVAPEQMASAGSEWVRVFEDFENIEDIRVTSVQANSAVLDQAERPEPVKYGLKSGRLKYDFTNNSGTSAAYIRFKNPDGKDGRDIPGKPKKIGFWVYGQDKQHWIRGQVQDSLGKQTTLDFTKSSDVLNGWRYVTADVPDGAEPIKLNYIYLVETGTKSAGTLYVDQVSVIYENTDIFGVEWSGVKPLGIGQTVQAGVLVTRNGVSDPQPAESGSVTYASSDESVAAVDANGKITALAAGETELTATYRNQYSAVYRLTVSQNPAIPERLLIEGPLSLVLTETANLKAFAVYGEGEPVDVSADATFEAEPGSSVAEITGRQIRALQVGETTVTAKYEGQDAIYKVQVKASELKSIEIQGVFSVVIGEEAPSAEVFGDYKAQGKKEITTGITFGSTNANAAIIDQVTGQITAKSPGTTMITAEVEGKKAQQLLVVTNPAVHPKRELRGAWISTVENIDWPTKGEFDPEKQRQDFVKLLDELKETGINAVFVQVRPTSDSFFPSEYFPWSHWLTGEQGKAPSDGYDPLKFMIEEAHKRNLEFHAWINPYRISMHDKPELLAESHPARVHPDWVVKNNGKLYFNPAIVDAQNYIINGVKEIVQKYDVDGIHMDDYFYPYPGDEPFNDSKEYNEYKNGGGTKSLADWRRDNVNSIVEGLNSGVKSIKPYVKFGISPFGIWRNKGTDPTGSETNGLQNYDDLYADARTWMKNGWVDYLAPQIYWHFGNPAAAYEKLIDWWTKEINGEHDHSGKHNIQLYIGQAAYRVGESNWTNPDLLPAQLRYNNDQGNNIAGNIMFSTSDLLRNPLGVRDAVASMYSRPALVPVMPWLPDDTPDAPVLTGLKGTGGSIELAWKDNGDKAPAYYAVYRVNGKGVINPNDTSQLIDTVRRVEGETQVYTDRSAAAGQDYTYAVSAVSRLHHESGLSNPLFSQTEEAVFASIKLGDLRMMTISQTQQVKVYGILASGEKREISDGVTFTSSEPKTASISPVGLITALAEGKTVIKAEYKGLQASYTLKVEAAPTTNPGSGGSSSGSGGSSGTSPSSPATPPPAKDSGIWIVSDRDLDHVKGGKLDIQIGSGKTQVQLPGSTAARLGKEGTLNLHAEGISLSIPSSVLEEANRLAAGADPNGLKIRVDIEPLAADKAAESLKQLRQNEKNAVLTVGRIFRLGISVQTKDGKSSSLPQFGNKVKLTLDIPEGAKPERTGIYRVTASAMEYVGGKQEGKRLTVLVNRPGQYSAIAYDQTFKDVAASHWAAEVIKDMAARHVLGGFPDGSFAPDKQVTRAEFASMLARILDLPAGQGVTFTDIGENAWYGKEIAAAVQAGIVQGSGDGKFHPNQSVTREEMAVMLVNAYAAAGGRMLDHPSDAVFKDQGQISKWAQEAVNKAVGAGLLQGSGGNFNPAQGTTRAESARALANLLAKIEKLP</sequence>
<dbReference type="InterPro" id="IPR013783">
    <property type="entry name" value="Ig-like_fold"/>
</dbReference>
<dbReference type="InterPro" id="IPR052177">
    <property type="entry name" value="Divisome_Glycosyl_Hydrolase"/>
</dbReference>
<keyword evidence="5" id="KW-1185">Reference proteome</keyword>
<dbReference type="Pfam" id="PF02638">
    <property type="entry name" value="GHL10"/>
    <property type="match status" value="1"/>
</dbReference>
<proteinExistence type="predicted"/>
<keyword evidence="1" id="KW-0732">Signal</keyword>
<dbReference type="InterPro" id="IPR003790">
    <property type="entry name" value="GHL10"/>
</dbReference>
<name>A0A920CRE3_9BACL</name>
<protein>
    <recommendedName>
        <fullName evidence="3">SLH domain-containing protein</fullName>
    </recommendedName>
</protein>
<dbReference type="SUPFAM" id="SSF49265">
    <property type="entry name" value="Fibronectin type III"/>
    <property type="match status" value="1"/>
</dbReference>
<feature type="region of interest" description="Disordered" evidence="2">
    <location>
        <begin position="1"/>
        <end position="91"/>
    </location>
</feature>
<organism evidence="4 5">
    <name type="scientific">Paenibacillus azoreducens</name>
    <dbReference type="NCBI Taxonomy" id="116718"/>
    <lineage>
        <taxon>Bacteria</taxon>
        <taxon>Bacillati</taxon>
        <taxon>Bacillota</taxon>
        <taxon>Bacilli</taxon>
        <taxon>Bacillales</taxon>
        <taxon>Paenibacillaceae</taxon>
        <taxon>Paenibacillus</taxon>
    </lineage>
</organism>
<gene>
    <name evidence="4" type="ORF">J34TS1_29400</name>
</gene>
<dbReference type="PANTHER" id="PTHR43405:SF1">
    <property type="entry name" value="GLYCOSYL HYDROLASE DIGH"/>
    <property type="match status" value="1"/>
</dbReference>
<dbReference type="InterPro" id="IPR003343">
    <property type="entry name" value="Big_2"/>
</dbReference>
<evidence type="ECO:0000313" key="5">
    <source>
        <dbReference type="Proteomes" id="UP000682811"/>
    </source>
</evidence>
<feature type="domain" description="SLH" evidence="3">
    <location>
        <begin position="1473"/>
        <end position="1531"/>
    </location>
</feature>
<feature type="domain" description="SLH" evidence="3">
    <location>
        <begin position="1534"/>
        <end position="1593"/>
    </location>
</feature>